<dbReference type="EMBL" id="CVRI01000006">
    <property type="protein sequence ID" value="CRK88198.1"/>
    <property type="molecule type" value="Genomic_DNA"/>
</dbReference>
<reference evidence="7 8" key="1">
    <citation type="submission" date="2015-04" db="EMBL/GenBank/DDBJ databases">
        <authorList>
            <person name="Syromyatnikov M.Y."/>
            <person name="Popov V.N."/>
        </authorList>
    </citation>
    <scope>NUCLEOTIDE SEQUENCE [LARGE SCALE GENOMIC DNA]</scope>
</reference>
<comment type="subcellular location">
    <subcellularLocation>
        <location evidence="1">Cell membrane</location>
        <topology evidence="1">Multi-pass membrane protein</topology>
    </subcellularLocation>
</comment>
<keyword evidence="5 6" id="KW-0472">Membrane</keyword>
<dbReference type="Proteomes" id="UP000183832">
    <property type="component" value="Unassembled WGS sequence"/>
</dbReference>
<evidence type="ECO:0000256" key="6">
    <source>
        <dbReference type="SAM" id="Phobius"/>
    </source>
</evidence>
<keyword evidence="2" id="KW-1003">Cell membrane</keyword>
<evidence type="ECO:0000313" key="7">
    <source>
        <dbReference type="EMBL" id="CRK88198.1"/>
    </source>
</evidence>
<evidence type="ECO:0000256" key="4">
    <source>
        <dbReference type="ARBA" id="ARBA00022989"/>
    </source>
</evidence>
<keyword evidence="8" id="KW-1185">Reference proteome</keyword>
<dbReference type="GO" id="GO:0005886">
    <property type="term" value="C:plasma membrane"/>
    <property type="evidence" value="ECO:0007669"/>
    <property type="project" value="UniProtKB-SubCell"/>
</dbReference>
<accession>A0A1J1HNZ5</accession>
<evidence type="ECO:0000256" key="1">
    <source>
        <dbReference type="ARBA" id="ARBA00004651"/>
    </source>
</evidence>
<proteinExistence type="predicted"/>
<feature type="transmembrane region" description="Helical" evidence="6">
    <location>
        <begin position="42"/>
        <end position="65"/>
    </location>
</feature>
<name>A0A1J1HNZ5_9DIPT</name>
<dbReference type="Pfam" id="PF08395">
    <property type="entry name" value="7tm_7"/>
    <property type="match status" value="1"/>
</dbReference>
<feature type="transmembrane region" description="Helical" evidence="6">
    <location>
        <begin position="6"/>
        <end position="22"/>
    </location>
</feature>
<sequence length="163" mass="18678">MFLKCFVYFCLFVLCELLLFFYERSFNPKEALIQMKLINQSFGITVLLITLVMVISITESAYRIFLISVKKETIDAIGGAVFNLLMGIHSLIIIVLTCDSSGKHMKKILECINNFETEHFQDIDDVSDELLTKLYMQINLQPVEFTTAGFYTINLGFLASFEL</sequence>
<keyword evidence="3 6" id="KW-0812">Transmembrane</keyword>
<evidence type="ECO:0000256" key="2">
    <source>
        <dbReference type="ARBA" id="ARBA00022475"/>
    </source>
</evidence>
<feature type="transmembrane region" description="Helical" evidence="6">
    <location>
        <begin position="77"/>
        <end position="98"/>
    </location>
</feature>
<dbReference type="GO" id="GO:0050909">
    <property type="term" value="P:sensory perception of taste"/>
    <property type="evidence" value="ECO:0007669"/>
    <property type="project" value="InterPro"/>
</dbReference>
<evidence type="ECO:0000256" key="5">
    <source>
        <dbReference type="ARBA" id="ARBA00023136"/>
    </source>
</evidence>
<keyword evidence="4 6" id="KW-1133">Transmembrane helix</keyword>
<evidence type="ECO:0000256" key="3">
    <source>
        <dbReference type="ARBA" id="ARBA00022692"/>
    </source>
</evidence>
<gene>
    <name evidence="7" type="ORF">CLUMA_CG001979</name>
</gene>
<dbReference type="InterPro" id="IPR013604">
    <property type="entry name" value="7TM_chemorcpt"/>
</dbReference>
<organism evidence="7 8">
    <name type="scientific">Clunio marinus</name>
    <dbReference type="NCBI Taxonomy" id="568069"/>
    <lineage>
        <taxon>Eukaryota</taxon>
        <taxon>Metazoa</taxon>
        <taxon>Ecdysozoa</taxon>
        <taxon>Arthropoda</taxon>
        <taxon>Hexapoda</taxon>
        <taxon>Insecta</taxon>
        <taxon>Pterygota</taxon>
        <taxon>Neoptera</taxon>
        <taxon>Endopterygota</taxon>
        <taxon>Diptera</taxon>
        <taxon>Nematocera</taxon>
        <taxon>Chironomoidea</taxon>
        <taxon>Chironomidae</taxon>
        <taxon>Clunio</taxon>
    </lineage>
</organism>
<protein>
    <submittedName>
        <fullName evidence="7">CLUMA_CG001979, isoform A</fullName>
    </submittedName>
</protein>
<dbReference type="AlphaFoldDB" id="A0A1J1HNZ5"/>
<evidence type="ECO:0000313" key="8">
    <source>
        <dbReference type="Proteomes" id="UP000183832"/>
    </source>
</evidence>
<dbReference type="OrthoDB" id="6815404at2759"/>